<keyword evidence="1" id="KW-0614">Plasmid</keyword>
<dbReference type="EMBL" id="CP018025">
    <property type="protein sequence ID" value="APD92500.1"/>
    <property type="molecule type" value="Genomic_DNA"/>
</dbReference>
<reference evidence="1 2" key="1">
    <citation type="submission" date="2016-11" db="EMBL/GenBank/DDBJ databases">
        <title>Networking in microbes: conjugative elements and plasmids in the genus Alteromonas.</title>
        <authorList>
            <person name="Lopez-Perez M."/>
            <person name="Ramon-Marco N."/>
            <person name="Rodriguez-Valera F."/>
        </authorList>
    </citation>
    <scope>NUCLEOTIDE SEQUENCE [LARGE SCALE GENOMIC DNA]</scope>
    <source>
        <strain evidence="1 2">CP48</strain>
        <plasmid evidence="2">pamcp48-600</plasmid>
    </source>
</reference>
<sequence>MFTLILGISMSNAVYAADETCADFIGAIKSNDIKKVFNSYMSGISDMGMVDEAEYRQRFLDAPSEGEQKHGKQWMLQRAYTKCSLSPLSTKLSDVIKVTM</sequence>
<name>A0AAC9JEX0_9ALTE</name>
<protein>
    <submittedName>
        <fullName evidence="1">Uncharacterized protein</fullName>
    </submittedName>
</protein>
<geneLocation type="plasmid" evidence="2">
    <name>pamcp48-600</name>
</geneLocation>
<proteinExistence type="predicted"/>
<evidence type="ECO:0000313" key="1">
    <source>
        <dbReference type="EMBL" id="APD92500.1"/>
    </source>
</evidence>
<gene>
    <name evidence="1" type="ORF">BM524_20330</name>
</gene>
<accession>A0AAC9JEX0</accession>
<organism evidence="1 2">
    <name type="scientific">Alteromonas mediterranea</name>
    <dbReference type="NCBI Taxonomy" id="314275"/>
    <lineage>
        <taxon>Bacteria</taxon>
        <taxon>Pseudomonadati</taxon>
        <taxon>Pseudomonadota</taxon>
        <taxon>Gammaproteobacteria</taxon>
        <taxon>Alteromonadales</taxon>
        <taxon>Alteromonadaceae</taxon>
        <taxon>Alteromonas/Salinimonas group</taxon>
        <taxon>Alteromonas</taxon>
    </lineage>
</organism>
<dbReference type="Proteomes" id="UP000182101">
    <property type="component" value="Plasmid pAMCP48-600"/>
</dbReference>
<dbReference type="AlphaFoldDB" id="A0AAC9JEX0"/>
<evidence type="ECO:0000313" key="2">
    <source>
        <dbReference type="Proteomes" id="UP000182101"/>
    </source>
</evidence>